<proteinExistence type="predicted"/>
<organism evidence="1 2">
    <name type="scientific">Strongyloides papillosus</name>
    <name type="common">Intestinal threadworm</name>
    <dbReference type="NCBI Taxonomy" id="174720"/>
    <lineage>
        <taxon>Eukaryota</taxon>
        <taxon>Metazoa</taxon>
        <taxon>Ecdysozoa</taxon>
        <taxon>Nematoda</taxon>
        <taxon>Chromadorea</taxon>
        <taxon>Rhabditida</taxon>
        <taxon>Tylenchina</taxon>
        <taxon>Panagrolaimomorpha</taxon>
        <taxon>Strongyloidoidea</taxon>
        <taxon>Strongyloididae</taxon>
        <taxon>Strongyloides</taxon>
    </lineage>
</organism>
<accession>A0A0N5B644</accession>
<evidence type="ECO:0000313" key="2">
    <source>
        <dbReference type="WBParaSite" id="SPAL_0000153350.1"/>
    </source>
</evidence>
<evidence type="ECO:0000313" key="1">
    <source>
        <dbReference type="Proteomes" id="UP000046392"/>
    </source>
</evidence>
<keyword evidence="1" id="KW-1185">Reference proteome</keyword>
<protein>
    <submittedName>
        <fullName evidence="2">Ovule protein</fullName>
    </submittedName>
</protein>
<sequence length="76" mass="9203">LIRNFVVFLFLTFSYLIVRSNIYFITKIFSNIILNIFIKMLLLQINKFSRYNFSLFRKFCLHLRANLLLSKTFLSV</sequence>
<dbReference type="WBParaSite" id="SPAL_0000153350.1">
    <property type="protein sequence ID" value="SPAL_0000153350.1"/>
    <property type="gene ID" value="SPAL_0000153350"/>
</dbReference>
<dbReference type="Proteomes" id="UP000046392">
    <property type="component" value="Unplaced"/>
</dbReference>
<dbReference type="AlphaFoldDB" id="A0A0N5B644"/>
<reference evidence="2" key="1">
    <citation type="submission" date="2017-02" db="UniProtKB">
        <authorList>
            <consortium name="WormBaseParasite"/>
        </authorList>
    </citation>
    <scope>IDENTIFICATION</scope>
</reference>
<name>A0A0N5B644_STREA</name>